<feature type="domain" description="Mur ligase central" evidence="14">
    <location>
        <begin position="108"/>
        <end position="294"/>
    </location>
</feature>
<keyword evidence="16" id="KW-1185">Reference proteome</keyword>
<evidence type="ECO:0000259" key="13">
    <source>
        <dbReference type="Pfam" id="PF02875"/>
    </source>
</evidence>
<dbReference type="Pfam" id="PF08245">
    <property type="entry name" value="Mur_ligase_M"/>
    <property type="match status" value="1"/>
</dbReference>
<evidence type="ECO:0000256" key="3">
    <source>
        <dbReference type="ARBA" id="ARBA00022618"/>
    </source>
</evidence>
<keyword evidence="6 10" id="KW-0133">Cell shape</keyword>
<comment type="subcellular location">
    <subcellularLocation>
        <location evidence="10 11">Cytoplasm</location>
    </subcellularLocation>
</comment>
<keyword evidence="7 10" id="KW-0573">Peptidoglycan synthesis</keyword>
<dbReference type="GO" id="GO:0071555">
    <property type="term" value="P:cell wall organization"/>
    <property type="evidence" value="ECO:0007669"/>
    <property type="project" value="UniProtKB-KW"/>
</dbReference>
<evidence type="ECO:0000256" key="4">
    <source>
        <dbReference type="ARBA" id="ARBA00022741"/>
    </source>
</evidence>
<sequence length="460" mass="47990">MIILTLAEIAGIVGGTLHDALDPRARVTAGMDFDSRNVQPGGIFLALRGEKADGHDYAVSAVKDGSALVFATRPVGVPAVVVGDVLAAAGALASHLAGRLTGTLFIGVTGSSGKTSTKDLIAHVLSNAGETVATIGNHNGEIGTPETVSRADLDTRFLVLEMGARGIGHLRELTDMVPLDVAAVLNVGTAHAGTFGGREAIAQAKGELVEHLRPEDLAVLNADDPLVRAMTSRTQARVVLVGGAAEAHIRAEAVRMDDRGRARFQLVTPEGSAKVALQLIGEHHVGNALTAAAIGREGGLSVDQLSDALSTALPASRWRMEVDERPDGITIVNDAYNANPESMRASLHALVAMSRGRRTVAVLGEMRELGADTEREHTRLGELIAELSISQLITVGGPEAKRIQQAALRGGVDSLHVPDQGAAHAFLHQLLVPGDVVLVKASRGANLQNLAERLTQSHCA</sequence>
<dbReference type="Pfam" id="PF01225">
    <property type="entry name" value="Mur_ligase"/>
    <property type="match status" value="1"/>
</dbReference>
<evidence type="ECO:0000256" key="9">
    <source>
        <dbReference type="ARBA" id="ARBA00023316"/>
    </source>
</evidence>
<dbReference type="Proteomes" id="UP000476310">
    <property type="component" value="Unassembled WGS sequence"/>
</dbReference>
<name>A0A6G4AW54_9ACTN</name>
<dbReference type="Gene3D" id="3.90.190.20">
    <property type="entry name" value="Mur ligase, C-terminal domain"/>
    <property type="match status" value="1"/>
</dbReference>
<reference evidence="15" key="1">
    <citation type="submission" date="2020-02" db="EMBL/GenBank/DDBJ databases">
        <title>A new Streptomyces sp. for controlling soil-borne diseases.</title>
        <authorList>
            <person name="Li X."/>
            <person name="Tian Y."/>
            <person name="Gao K."/>
        </authorList>
    </citation>
    <scope>NUCLEOTIDE SEQUENCE [LARGE SCALE GENOMIC DNA]</scope>
    <source>
        <strain evidence="15">0250</strain>
    </source>
</reference>
<keyword evidence="3 10" id="KW-0132">Cell division</keyword>
<dbReference type="GO" id="GO:0005524">
    <property type="term" value="F:ATP binding"/>
    <property type="evidence" value="ECO:0007669"/>
    <property type="project" value="UniProtKB-UniRule"/>
</dbReference>
<evidence type="ECO:0000256" key="5">
    <source>
        <dbReference type="ARBA" id="ARBA00022840"/>
    </source>
</evidence>
<dbReference type="InterPro" id="IPR004101">
    <property type="entry name" value="Mur_ligase_C"/>
</dbReference>
<evidence type="ECO:0000313" key="15">
    <source>
        <dbReference type="EMBL" id="NEW77478.1"/>
    </source>
</evidence>
<evidence type="ECO:0000259" key="12">
    <source>
        <dbReference type="Pfam" id="PF01225"/>
    </source>
</evidence>
<dbReference type="InterPro" id="IPR000713">
    <property type="entry name" value="Mur_ligase_N"/>
</dbReference>
<evidence type="ECO:0000259" key="14">
    <source>
        <dbReference type="Pfam" id="PF08245"/>
    </source>
</evidence>
<dbReference type="Gene3D" id="3.40.1190.10">
    <property type="entry name" value="Mur-like, catalytic domain"/>
    <property type="match status" value="1"/>
</dbReference>
<dbReference type="GO" id="GO:0009252">
    <property type="term" value="P:peptidoglycan biosynthetic process"/>
    <property type="evidence" value="ECO:0007669"/>
    <property type="project" value="UniProtKB-UniRule"/>
</dbReference>
<evidence type="ECO:0000256" key="6">
    <source>
        <dbReference type="ARBA" id="ARBA00022960"/>
    </source>
</evidence>
<dbReference type="SUPFAM" id="SSF53244">
    <property type="entry name" value="MurD-like peptide ligases, peptide-binding domain"/>
    <property type="match status" value="1"/>
</dbReference>
<keyword evidence="2 10" id="KW-0436">Ligase</keyword>
<dbReference type="UniPathway" id="UPA00219"/>
<dbReference type="InterPro" id="IPR013221">
    <property type="entry name" value="Mur_ligase_cen"/>
</dbReference>
<dbReference type="InterPro" id="IPR036615">
    <property type="entry name" value="Mur_ligase_C_dom_sf"/>
</dbReference>
<dbReference type="InterPro" id="IPR051046">
    <property type="entry name" value="MurCDEF_CellWall_CoF430Synth"/>
</dbReference>
<proteinExistence type="inferred from homology"/>
<evidence type="ECO:0000256" key="7">
    <source>
        <dbReference type="ARBA" id="ARBA00022984"/>
    </source>
</evidence>
<dbReference type="InterPro" id="IPR005863">
    <property type="entry name" value="UDP-N-AcMur_synth"/>
</dbReference>
<comment type="similarity">
    <text evidence="10">Belongs to the MurCDEF family. MurF subfamily.</text>
</comment>
<comment type="pathway">
    <text evidence="10 11">Cell wall biogenesis; peptidoglycan biosynthesis.</text>
</comment>
<protein>
    <recommendedName>
        <fullName evidence="10 11">UDP-N-acetylmuramoyl-tripeptide--D-alanyl-D-alanine ligase</fullName>
        <ecNumber evidence="10 11">6.3.2.10</ecNumber>
    </recommendedName>
    <alternativeName>
        <fullName evidence="10">D-alanyl-D-alanine-adding enzyme</fullName>
    </alternativeName>
</protein>
<dbReference type="Pfam" id="PF02875">
    <property type="entry name" value="Mur_ligase_C"/>
    <property type="match status" value="1"/>
</dbReference>
<comment type="catalytic activity">
    <reaction evidence="10 11">
        <text>D-alanyl-D-alanine + UDP-N-acetyl-alpha-D-muramoyl-L-alanyl-gamma-D-glutamyl-meso-2,6-diaminopimelate + ATP = UDP-N-acetyl-alpha-D-muramoyl-L-alanyl-gamma-D-glutamyl-meso-2,6-diaminopimeloyl-D-alanyl-D-alanine + ADP + phosphate + H(+)</text>
        <dbReference type="Rhea" id="RHEA:28374"/>
        <dbReference type="ChEBI" id="CHEBI:15378"/>
        <dbReference type="ChEBI" id="CHEBI:30616"/>
        <dbReference type="ChEBI" id="CHEBI:43474"/>
        <dbReference type="ChEBI" id="CHEBI:57822"/>
        <dbReference type="ChEBI" id="CHEBI:61386"/>
        <dbReference type="ChEBI" id="CHEBI:83905"/>
        <dbReference type="ChEBI" id="CHEBI:456216"/>
        <dbReference type="EC" id="6.3.2.10"/>
    </reaction>
</comment>
<dbReference type="GO" id="GO:0047480">
    <property type="term" value="F:UDP-N-acetylmuramoyl-tripeptide-D-alanyl-D-alanine ligase activity"/>
    <property type="evidence" value="ECO:0007669"/>
    <property type="project" value="UniProtKB-UniRule"/>
</dbReference>
<feature type="domain" description="Mur ligase C-terminal" evidence="13">
    <location>
        <begin position="319"/>
        <end position="443"/>
    </location>
</feature>
<evidence type="ECO:0000313" key="16">
    <source>
        <dbReference type="Proteomes" id="UP000476310"/>
    </source>
</evidence>
<keyword evidence="1 10" id="KW-0963">Cytoplasm</keyword>
<evidence type="ECO:0000256" key="2">
    <source>
        <dbReference type="ARBA" id="ARBA00022598"/>
    </source>
</evidence>
<dbReference type="HAMAP" id="MF_02019">
    <property type="entry name" value="MurF"/>
    <property type="match status" value="1"/>
</dbReference>
<keyword evidence="5 10" id="KW-0067">ATP-binding</keyword>
<feature type="domain" description="Mur ligase N-terminal catalytic" evidence="12">
    <location>
        <begin position="30"/>
        <end position="81"/>
    </location>
</feature>
<dbReference type="AlphaFoldDB" id="A0A6G4AW54"/>
<accession>A0A6G4AW54</accession>
<dbReference type="EC" id="6.3.2.10" evidence="10 11"/>
<comment type="caution">
    <text evidence="15">The sequence shown here is derived from an EMBL/GenBank/DDBJ whole genome shotgun (WGS) entry which is preliminary data.</text>
</comment>
<evidence type="ECO:0000256" key="11">
    <source>
        <dbReference type="RuleBase" id="RU004136"/>
    </source>
</evidence>
<dbReference type="SUPFAM" id="SSF63418">
    <property type="entry name" value="MurE/MurF N-terminal domain"/>
    <property type="match status" value="1"/>
</dbReference>
<evidence type="ECO:0000256" key="1">
    <source>
        <dbReference type="ARBA" id="ARBA00022490"/>
    </source>
</evidence>
<evidence type="ECO:0000256" key="8">
    <source>
        <dbReference type="ARBA" id="ARBA00023306"/>
    </source>
</evidence>
<dbReference type="Gene3D" id="3.40.1390.10">
    <property type="entry name" value="MurE/MurF, N-terminal domain"/>
    <property type="match status" value="1"/>
</dbReference>
<dbReference type="SUPFAM" id="SSF53623">
    <property type="entry name" value="MurD-like peptide ligases, catalytic domain"/>
    <property type="match status" value="1"/>
</dbReference>
<dbReference type="EMBL" id="JAAIKT010000122">
    <property type="protein sequence ID" value="NEW77478.1"/>
    <property type="molecule type" value="Genomic_DNA"/>
</dbReference>
<feature type="binding site" evidence="10">
    <location>
        <begin position="110"/>
        <end position="116"/>
    </location>
    <ligand>
        <name>ATP</name>
        <dbReference type="ChEBI" id="CHEBI:30616"/>
    </ligand>
</feature>
<dbReference type="PANTHER" id="PTHR43024:SF1">
    <property type="entry name" value="UDP-N-ACETYLMURAMOYL-TRIPEPTIDE--D-ALANYL-D-ALANINE LIGASE"/>
    <property type="match status" value="1"/>
</dbReference>
<comment type="function">
    <text evidence="10 11">Involved in cell wall formation. Catalyzes the final step in the synthesis of UDP-N-acetylmuramoyl-pentapeptide, the precursor of murein.</text>
</comment>
<dbReference type="RefSeq" id="WP_164436868.1">
    <property type="nucleotide sequence ID" value="NZ_JAAIKT010000122.1"/>
</dbReference>
<dbReference type="NCBIfam" id="TIGR01143">
    <property type="entry name" value="murF"/>
    <property type="match status" value="1"/>
</dbReference>
<organism evidence="15 16">
    <name type="scientific">Streptomyces rhizosphaericus</name>
    <dbReference type="NCBI Taxonomy" id="114699"/>
    <lineage>
        <taxon>Bacteria</taxon>
        <taxon>Bacillati</taxon>
        <taxon>Actinomycetota</taxon>
        <taxon>Actinomycetes</taxon>
        <taxon>Kitasatosporales</taxon>
        <taxon>Streptomycetaceae</taxon>
        <taxon>Streptomyces</taxon>
        <taxon>Streptomyces violaceusniger group</taxon>
    </lineage>
</organism>
<dbReference type="GO" id="GO:0051301">
    <property type="term" value="P:cell division"/>
    <property type="evidence" value="ECO:0007669"/>
    <property type="project" value="UniProtKB-KW"/>
</dbReference>
<keyword evidence="4 10" id="KW-0547">Nucleotide-binding</keyword>
<dbReference type="GO" id="GO:0005737">
    <property type="term" value="C:cytoplasm"/>
    <property type="evidence" value="ECO:0007669"/>
    <property type="project" value="UniProtKB-SubCell"/>
</dbReference>
<gene>
    <name evidence="10" type="primary">murF</name>
    <name evidence="15" type="ORF">G4H13_46005</name>
</gene>
<keyword evidence="9 10" id="KW-0961">Cell wall biogenesis/degradation</keyword>
<dbReference type="InterPro" id="IPR035911">
    <property type="entry name" value="MurE/MurF_N"/>
</dbReference>
<dbReference type="InterPro" id="IPR036565">
    <property type="entry name" value="Mur-like_cat_sf"/>
</dbReference>
<dbReference type="GO" id="GO:0008360">
    <property type="term" value="P:regulation of cell shape"/>
    <property type="evidence" value="ECO:0007669"/>
    <property type="project" value="UniProtKB-KW"/>
</dbReference>
<keyword evidence="8 10" id="KW-0131">Cell cycle</keyword>
<dbReference type="PANTHER" id="PTHR43024">
    <property type="entry name" value="UDP-N-ACETYLMURAMOYL-TRIPEPTIDE--D-ALANYL-D-ALANINE LIGASE"/>
    <property type="match status" value="1"/>
</dbReference>
<evidence type="ECO:0000256" key="10">
    <source>
        <dbReference type="HAMAP-Rule" id="MF_02019"/>
    </source>
</evidence>